<keyword evidence="10" id="KW-1185">Reference proteome</keyword>
<comment type="caution">
    <text evidence="9">The sequence shown here is derived from an EMBL/GenBank/DDBJ whole genome shotgun (WGS) entry which is preliminary data.</text>
</comment>
<dbReference type="InterPro" id="IPR043148">
    <property type="entry name" value="TagF_C"/>
</dbReference>
<dbReference type="CDD" id="cd00761">
    <property type="entry name" value="Glyco_tranf_GTA_type"/>
    <property type="match status" value="1"/>
</dbReference>
<feature type="domain" description="Glycosyltransferase 2-like" evidence="8">
    <location>
        <begin position="5"/>
        <end position="133"/>
    </location>
</feature>
<evidence type="ECO:0000313" key="9">
    <source>
        <dbReference type="EMBL" id="KAA9381764.1"/>
    </source>
</evidence>
<evidence type="ECO:0000256" key="6">
    <source>
        <dbReference type="ARBA" id="ARBA00023136"/>
    </source>
</evidence>
<evidence type="ECO:0000256" key="2">
    <source>
        <dbReference type="ARBA" id="ARBA00010488"/>
    </source>
</evidence>
<keyword evidence="4 9" id="KW-0808">Transferase</keyword>
<dbReference type="EMBL" id="VYTZ01000001">
    <property type="protein sequence ID" value="KAA9381764.1"/>
    <property type="molecule type" value="Genomic_DNA"/>
</dbReference>
<evidence type="ECO:0000313" key="10">
    <source>
        <dbReference type="Proteomes" id="UP000327011"/>
    </source>
</evidence>
<evidence type="ECO:0000259" key="8">
    <source>
        <dbReference type="Pfam" id="PF00535"/>
    </source>
</evidence>
<sequence>MPRISVIVPIYDVEPYLAACLASVAAQTWEDVEVVMVDDGSPDGSAGIAAEFAEKDARFRLIRQANAGLGAARNTGVRHATGDHLMFLDSDDLLPAHALEYLLAALERTGSDLATGNVLRLDGRGARQSAMHRPVFADAADATHITRRHALLRDRLVTNKLWRRSFWDAHGFAFPEGVLYEDIAVALRAHFLARSADVLPAPVYLWRRREGGGPSATPSVTPSAVPSIAPSITQDKTRAGHLEGRFAAVTEVRRFLSEHNFTAHIHAWDHAVLDADLTNFLDVLDQGSPAFQDRFLDLAGRYLDEVASCVLDDLPALRRVEWHLVRERRLADLLDVLAWDREVEPDRRLVRRMGGHHLNVPLARDSQRDPERDSVRDIPAAVTRARDELVPRHRIDAIRWEDGVLVVEGRTAPPYLRPTRRIHQQVFAALVHERTGRRIRVPAAVTRARVTAKGAERDWGGFRLAIDPGVLARPGRLGRWHVELRVLHRGVVRRGRLSDPRAAAASVVEAGYRSVGPDHYVAPLLGETGDLVLRAVRETARVVTGEVRDGRLRLVGHVVNDLGPCPVLQVTRRPGGIPRTYPVNVDRRTFEAVVDLRDLLPASRHTVPAEVAVPYTCWEVEVRAAGGEATPVTVADDVPLGRYGLGGPAGREIVVFRDRTGGLVLRDQPMAAYADLAEWLPGGELLIEGGLAVPHEVSALVVTALDPVVTGYGEWSLPIEGSGTRFRARLTPEEVAGPAGRLSLPRGRYALSVRARPVPDPRALDPRAPGSQAPGSQASAGAAGRPEPPVRPEPLGPLEPVVPFAPLTPIVPVEPTVPLEPLGAIERAKPVDLPLEFDTDVPAIHQTARRTFGIVVPGPGRAVLTVSGDLTADERGKKAQRTLRTRTYPQMRGRPLRDAVLFDGGGGTRFGGSPRAVCEELRRRGTDVPLLWNVRDGQVALPGDIEPVRTLGREHYEALARCRYIVTDAPLPPWFERRPGQVVVQTWQGPVLTWQWPAPTEPVSTEPGSAESVPTEPGRTSTDAAGVPGAGQWTHLVSAGPWWTPLLRRTPGFEGEVPETGLPCDDLLTGPDARDRAAEVRCRLGLPEHARVLLYAAGEHDTLDAGRLAAGLPEGHVLLVRHPAAAGPDAVRLRDVSGHPDPHELYLAADILVTGDVAAVFDFAVTGRPVLLHAGRPRDLWLLPEAPGPVLRGGAGAEDAVLDALTHLDEVADKHRDAYAAFLARYRPMADGQAARRLVDALFG</sequence>
<feature type="region of interest" description="Disordered" evidence="7">
    <location>
        <begin position="755"/>
        <end position="797"/>
    </location>
</feature>
<accession>A0A5J5KCZ0</accession>
<evidence type="ECO:0000256" key="3">
    <source>
        <dbReference type="ARBA" id="ARBA00022475"/>
    </source>
</evidence>
<gene>
    <name evidence="9" type="ORF">F5972_02785</name>
</gene>
<feature type="compositionally biased region" description="Low complexity" evidence="7">
    <location>
        <begin position="768"/>
        <end position="785"/>
    </location>
</feature>
<dbReference type="PANTHER" id="PTHR22916">
    <property type="entry name" value="GLYCOSYLTRANSFERASE"/>
    <property type="match status" value="1"/>
</dbReference>
<dbReference type="GO" id="GO:0047355">
    <property type="term" value="F:CDP-glycerol glycerophosphotransferase activity"/>
    <property type="evidence" value="ECO:0007669"/>
    <property type="project" value="InterPro"/>
</dbReference>
<feature type="compositionally biased region" description="Pro residues" evidence="7">
    <location>
        <begin position="786"/>
        <end position="797"/>
    </location>
</feature>
<proteinExistence type="inferred from homology"/>
<dbReference type="SUPFAM" id="SSF53448">
    <property type="entry name" value="Nucleotide-diphospho-sugar transferases"/>
    <property type="match status" value="1"/>
</dbReference>
<dbReference type="Gene3D" id="3.90.550.10">
    <property type="entry name" value="Spore Coat Polysaccharide Biosynthesis Protein SpsA, Chain A"/>
    <property type="match status" value="1"/>
</dbReference>
<dbReference type="SUPFAM" id="SSF53756">
    <property type="entry name" value="UDP-Glycosyltransferase/glycogen phosphorylase"/>
    <property type="match status" value="1"/>
</dbReference>
<dbReference type="Pfam" id="PF00535">
    <property type="entry name" value="Glycos_transf_2"/>
    <property type="match status" value="1"/>
</dbReference>
<dbReference type="Gene3D" id="3.40.50.11820">
    <property type="match status" value="1"/>
</dbReference>
<evidence type="ECO:0000256" key="1">
    <source>
        <dbReference type="ARBA" id="ARBA00004202"/>
    </source>
</evidence>
<keyword evidence="5" id="KW-0777">Teichoic acid biosynthesis</keyword>
<comment type="subcellular location">
    <subcellularLocation>
        <location evidence="1">Cell membrane</location>
        <topology evidence="1">Peripheral membrane protein</topology>
    </subcellularLocation>
</comment>
<dbReference type="GO" id="GO:0016758">
    <property type="term" value="F:hexosyltransferase activity"/>
    <property type="evidence" value="ECO:0007669"/>
    <property type="project" value="UniProtKB-ARBA"/>
</dbReference>
<keyword evidence="6" id="KW-0472">Membrane</keyword>
<dbReference type="InterPro" id="IPR001173">
    <property type="entry name" value="Glyco_trans_2-like"/>
</dbReference>
<protein>
    <submittedName>
        <fullName evidence="9">Glycosyltransferase</fullName>
    </submittedName>
</protein>
<name>A0A5J5KCZ0_9ACTN</name>
<dbReference type="AlphaFoldDB" id="A0A5J5KCZ0"/>
<feature type="region of interest" description="Disordered" evidence="7">
    <location>
        <begin position="997"/>
        <end position="1023"/>
    </location>
</feature>
<dbReference type="Gene3D" id="3.40.50.12580">
    <property type="match status" value="1"/>
</dbReference>
<reference evidence="9 10" key="1">
    <citation type="submission" date="2019-09" db="EMBL/GenBank/DDBJ databases">
        <title>Screening of Novel Bioactive Compounds from Soil-Associated.</title>
        <authorList>
            <person name="Gong X."/>
        </authorList>
    </citation>
    <scope>NUCLEOTIDE SEQUENCE [LARGE SCALE GENOMIC DNA]</scope>
    <source>
        <strain evidence="9 10">Gxj-6</strain>
    </source>
</reference>
<evidence type="ECO:0000256" key="7">
    <source>
        <dbReference type="SAM" id="MobiDB-lite"/>
    </source>
</evidence>
<evidence type="ECO:0000256" key="5">
    <source>
        <dbReference type="ARBA" id="ARBA00022944"/>
    </source>
</evidence>
<dbReference type="InterPro" id="IPR043149">
    <property type="entry name" value="TagF_N"/>
</dbReference>
<keyword evidence="3" id="KW-1003">Cell membrane</keyword>
<dbReference type="Pfam" id="PF04464">
    <property type="entry name" value="Glyphos_transf"/>
    <property type="match status" value="1"/>
</dbReference>
<dbReference type="RefSeq" id="WP_150930740.1">
    <property type="nucleotide sequence ID" value="NZ_VYTZ01000001.1"/>
</dbReference>
<dbReference type="GO" id="GO:0005886">
    <property type="term" value="C:plasma membrane"/>
    <property type="evidence" value="ECO:0007669"/>
    <property type="project" value="UniProtKB-SubCell"/>
</dbReference>
<comment type="similarity">
    <text evidence="2">Belongs to the CDP-glycerol glycerophosphotransferase family.</text>
</comment>
<organism evidence="9 10">
    <name type="scientific">Microbispora cellulosiformans</name>
    <dbReference type="NCBI Taxonomy" id="2614688"/>
    <lineage>
        <taxon>Bacteria</taxon>
        <taxon>Bacillati</taxon>
        <taxon>Actinomycetota</taxon>
        <taxon>Actinomycetes</taxon>
        <taxon>Streptosporangiales</taxon>
        <taxon>Streptosporangiaceae</taxon>
        <taxon>Microbispora</taxon>
    </lineage>
</organism>
<dbReference type="InterPro" id="IPR029044">
    <property type="entry name" value="Nucleotide-diphossugar_trans"/>
</dbReference>
<dbReference type="Proteomes" id="UP000327011">
    <property type="component" value="Unassembled WGS sequence"/>
</dbReference>
<dbReference type="PANTHER" id="PTHR22916:SF3">
    <property type="entry name" value="UDP-GLCNAC:BETAGAL BETA-1,3-N-ACETYLGLUCOSAMINYLTRANSFERASE-LIKE PROTEIN 1"/>
    <property type="match status" value="1"/>
</dbReference>
<dbReference type="InterPro" id="IPR007554">
    <property type="entry name" value="Glycerophosphate_synth"/>
</dbReference>
<evidence type="ECO:0000256" key="4">
    <source>
        <dbReference type="ARBA" id="ARBA00022679"/>
    </source>
</evidence>
<dbReference type="GO" id="GO:0019350">
    <property type="term" value="P:teichoic acid biosynthetic process"/>
    <property type="evidence" value="ECO:0007669"/>
    <property type="project" value="UniProtKB-KW"/>
</dbReference>